<dbReference type="EMBL" id="VDMO01000014">
    <property type="protein sequence ID" value="TNM70430.1"/>
    <property type="molecule type" value="Genomic_DNA"/>
</dbReference>
<dbReference type="Proteomes" id="UP000313988">
    <property type="component" value="Unassembled WGS sequence"/>
</dbReference>
<dbReference type="EMBL" id="JACHEW010000026">
    <property type="protein sequence ID" value="MBB6018245.1"/>
    <property type="molecule type" value="Genomic_DNA"/>
</dbReference>
<evidence type="ECO:0000313" key="2">
    <source>
        <dbReference type="EMBL" id="MBB6018245.1"/>
    </source>
</evidence>
<dbReference type="AlphaFoldDB" id="A0A5C4Y639"/>
<reference evidence="3 4" key="1">
    <citation type="submission" date="2019-06" db="EMBL/GenBank/DDBJ databases">
        <title>Genome sequence of Deinococcus radiopugnans ATCC 19172.</title>
        <authorList>
            <person name="Maclea K.S."/>
            <person name="Maynard C.R."/>
        </authorList>
    </citation>
    <scope>NUCLEOTIDE SEQUENCE [LARGE SCALE GENOMIC DNA]</scope>
    <source>
        <strain evidence="3 4">ATCC 19172</strain>
    </source>
</reference>
<reference evidence="2 5" key="2">
    <citation type="submission" date="2020-08" db="EMBL/GenBank/DDBJ databases">
        <title>Genomic Encyclopedia of Type Strains, Phase IV (KMG-IV): sequencing the most valuable type-strain genomes for metagenomic binning, comparative biology and taxonomic classification.</title>
        <authorList>
            <person name="Goeker M."/>
        </authorList>
    </citation>
    <scope>NUCLEOTIDE SEQUENCE [LARGE SCALE GENOMIC DNA]</scope>
    <source>
        <strain evidence="2 5">DSM 12027</strain>
    </source>
</reference>
<evidence type="ECO:0000313" key="5">
    <source>
        <dbReference type="Proteomes" id="UP000629870"/>
    </source>
</evidence>
<evidence type="ECO:0000256" key="1">
    <source>
        <dbReference type="SAM" id="MobiDB-lite"/>
    </source>
</evidence>
<name>A0A5C4Y639_9DEIO</name>
<comment type="caution">
    <text evidence="3">The sequence shown here is derived from an EMBL/GenBank/DDBJ whole genome shotgun (WGS) entry which is preliminary data.</text>
</comment>
<gene>
    <name evidence="3" type="ORF">FHR04_13670</name>
    <name evidence="2" type="ORF">HNQ04_003522</name>
</gene>
<accession>A0A5C4Y639</accession>
<evidence type="ECO:0000313" key="3">
    <source>
        <dbReference type="EMBL" id="TNM70430.1"/>
    </source>
</evidence>
<evidence type="ECO:0000313" key="4">
    <source>
        <dbReference type="Proteomes" id="UP000313988"/>
    </source>
</evidence>
<feature type="region of interest" description="Disordered" evidence="1">
    <location>
        <begin position="1"/>
        <end position="27"/>
    </location>
</feature>
<dbReference type="Proteomes" id="UP000629870">
    <property type="component" value="Unassembled WGS sequence"/>
</dbReference>
<dbReference type="OrthoDB" id="71563at2"/>
<organism evidence="3 4">
    <name type="scientific">Deinococcus radiopugnans ATCC 19172</name>
    <dbReference type="NCBI Taxonomy" id="585398"/>
    <lineage>
        <taxon>Bacteria</taxon>
        <taxon>Thermotogati</taxon>
        <taxon>Deinococcota</taxon>
        <taxon>Deinococci</taxon>
        <taxon>Deinococcales</taxon>
        <taxon>Deinococcaceae</taxon>
        <taxon>Deinococcus</taxon>
    </lineage>
</organism>
<proteinExistence type="predicted"/>
<sequence>MTLNARCAPTVPPLPAPQSMRPARPADEPFGTLVLEAVSPADAPEQLTLPDWAICTWPVARLGDVTLEARPLWAHLGPDDLRAALRAAGWTPLGPVRTRRG</sequence>
<protein>
    <submittedName>
        <fullName evidence="3">Uncharacterized protein</fullName>
    </submittedName>
</protein>
<dbReference type="RefSeq" id="WP_139403915.1">
    <property type="nucleotide sequence ID" value="NZ_JACHEW010000026.1"/>
</dbReference>
<keyword evidence="5" id="KW-1185">Reference proteome</keyword>